<reference evidence="2" key="1">
    <citation type="submission" date="2021-02" db="EMBL/GenBank/DDBJ databases">
        <authorList>
            <person name="Nowell W R."/>
        </authorList>
    </citation>
    <scope>NUCLEOTIDE SEQUENCE</scope>
</reference>
<evidence type="ECO:0000256" key="1">
    <source>
        <dbReference type="SAM" id="MobiDB-lite"/>
    </source>
</evidence>
<comment type="caution">
    <text evidence="2">The sequence shown here is derived from an EMBL/GenBank/DDBJ whole genome shotgun (WGS) entry which is preliminary data.</text>
</comment>
<protein>
    <submittedName>
        <fullName evidence="2">Uncharacterized protein</fullName>
    </submittedName>
</protein>
<organism evidence="2 3">
    <name type="scientific">Rotaria magnacalcarata</name>
    <dbReference type="NCBI Taxonomy" id="392030"/>
    <lineage>
        <taxon>Eukaryota</taxon>
        <taxon>Metazoa</taxon>
        <taxon>Spiralia</taxon>
        <taxon>Gnathifera</taxon>
        <taxon>Rotifera</taxon>
        <taxon>Eurotatoria</taxon>
        <taxon>Bdelloidea</taxon>
        <taxon>Philodinida</taxon>
        <taxon>Philodinidae</taxon>
        <taxon>Rotaria</taxon>
    </lineage>
</organism>
<name>A0A8S3BNE3_9BILA</name>
<sequence>MGNHQVSSKRQHRPSECVGFNKYDTDNEHLVTILQRERR</sequence>
<proteinExistence type="predicted"/>
<feature type="region of interest" description="Disordered" evidence="1">
    <location>
        <begin position="1"/>
        <end position="22"/>
    </location>
</feature>
<evidence type="ECO:0000313" key="2">
    <source>
        <dbReference type="EMBL" id="CAF4830767.1"/>
    </source>
</evidence>
<gene>
    <name evidence="2" type="ORF">GIL414_LOCUS48443</name>
</gene>
<dbReference type="AlphaFoldDB" id="A0A8S3BNE3"/>
<evidence type="ECO:0000313" key="3">
    <source>
        <dbReference type="Proteomes" id="UP000681720"/>
    </source>
</evidence>
<accession>A0A8S3BNE3</accession>
<dbReference type="Proteomes" id="UP000681720">
    <property type="component" value="Unassembled WGS sequence"/>
</dbReference>
<feature type="non-terminal residue" evidence="2">
    <location>
        <position position="39"/>
    </location>
</feature>
<dbReference type="EMBL" id="CAJOBJ010157038">
    <property type="protein sequence ID" value="CAF4830767.1"/>
    <property type="molecule type" value="Genomic_DNA"/>
</dbReference>